<sequence length="76" mass="8654">MTLKDIIKANYNQDLEISGGNGNSIEEAIIIHKTSINDYVGTEHFILECIGKEKGLKWEFVGQRLFAHNGRRIDHI</sequence>
<reference evidence="2" key="1">
    <citation type="journal article" date="2019" name="Int. J. Syst. Evol. Microbiol.">
        <title>The Global Catalogue of Microorganisms (GCM) 10K type strain sequencing project: providing services to taxonomists for standard genome sequencing and annotation.</title>
        <authorList>
            <consortium name="The Broad Institute Genomics Platform"/>
            <consortium name="The Broad Institute Genome Sequencing Center for Infectious Disease"/>
            <person name="Wu L."/>
            <person name="Ma J."/>
        </authorList>
    </citation>
    <scope>NUCLEOTIDE SEQUENCE [LARGE SCALE GENOMIC DNA]</scope>
    <source>
        <strain evidence="2">CGMCC 4.7427</strain>
    </source>
</reference>
<proteinExistence type="predicted"/>
<evidence type="ECO:0000313" key="1">
    <source>
        <dbReference type="EMBL" id="MFC4691278.1"/>
    </source>
</evidence>
<dbReference type="EMBL" id="JBHSHB010000024">
    <property type="protein sequence ID" value="MFC4691278.1"/>
    <property type="molecule type" value="Genomic_DNA"/>
</dbReference>
<gene>
    <name evidence="1" type="ORF">ACFO5T_12640</name>
</gene>
<evidence type="ECO:0000313" key="2">
    <source>
        <dbReference type="Proteomes" id="UP001595878"/>
    </source>
</evidence>
<name>A0ABV9LB43_9FLAO</name>
<comment type="caution">
    <text evidence="1">The sequence shown here is derived from an EMBL/GenBank/DDBJ whole genome shotgun (WGS) entry which is preliminary data.</text>
</comment>
<accession>A0ABV9LB43</accession>
<protein>
    <submittedName>
        <fullName evidence="1">Uncharacterized protein</fullName>
    </submittedName>
</protein>
<organism evidence="1 2">
    <name type="scientific">Dokdonia genika</name>
    <dbReference type="NCBI Taxonomy" id="308113"/>
    <lineage>
        <taxon>Bacteria</taxon>
        <taxon>Pseudomonadati</taxon>
        <taxon>Bacteroidota</taxon>
        <taxon>Flavobacteriia</taxon>
        <taxon>Flavobacteriales</taxon>
        <taxon>Flavobacteriaceae</taxon>
        <taxon>Dokdonia</taxon>
    </lineage>
</organism>
<keyword evidence="2" id="KW-1185">Reference proteome</keyword>
<dbReference type="RefSeq" id="WP_380034958.1">
    <property type="nucleotide sequence ID" value="NZ_JBHSHB010000024.1"/>
</dbReference>
<dbReference type="Proteomes" id="UP001595878">
    <property type="component" value="Unassembled WGS sequence"/>
</dbReference>